<name>A0A8S3XJD1_PARAO</name>
<sequence length="125" mass="14370">MAERAVGGARGEIWPIECGNKISVLAISEAPPACRSSVQLQNVVYCWVFVTLVSVWYWWRVRRPGPRVASRDSAGGPQTRSGRRGERSYRCIIVYHSQNHATRRPLGQIRMYRSTSRRDRPNRRT</sequence>
<gene>
    <name evidence="3" type="ORF">PAPOLLO_LOCUS18024</name>
</gene>
<accession>A0A8S3XJD1</accession>
<keyword evidence="2" id="KW-0472">Membrane</keyword>
<evidence type="ECO:0000256" key="1">
    <source>
        <dbReference type="SAM" id="MobiDB-lite"/>
    </source>
</evidence>
<dbReference type="Proteomes" id="UP000691718">
    <property type="component" value="Unassembled WGS sequence"/>
</dbReference>
<protein>
    <submittedName>
        <fullName evidence="3">(apollo) hypothetical protein</fullName>
    </submittedName>
</protein>
<comment type="caution">
    <text evidence="3">The sequence shown here is derived from an EMBL/GenBank/DDBJ whole genome shotgun (WGS) entry which is preliminary data.</text>
</comment>
<feature type="transmembrane region" description="Helical" evidence="2">
    <location>
        <begin position="42"/>
        <end position="59"/>
    </location>
</feature>
<organism evidence="3 4">
    <name type="scientific">Parnassius apollo</name>
    <name type="common">Apollo butterfly</name>
    <name type="synonym">Papilio apollo</name>
    <dbReference type="NCBI Taxonomy" id="110799"/>
    <lineage>
        <taxon>Eukaryota</taxon>
        <taxon>Metazoa</taxon>
        <taxon>Ecdysozoa</taxon>
        <taxon>Arthropoda</taxon>
        <taxon>Hexapoda</taxon>
        <taxon>Insecta</taxon>
        <taxon>Pterygota</taxon>
        <taxon>Neoptera</taxon>
        <taxon>Endopterygota</taxon>
        <taxon>Lepidoptera</taxon>
        <taxon>Glossata</taxon>
        <taxon>Ditrysia</taxon>
        <taxon>Papilionoidea</taxon>
        <taxon>Papilionidae</taxon>
        <taxon>Parnassiinae</taxon>
        <taxon>Parnassini</taxon>
        <taxon>Parnassius</taxon>
        <taxon>Parnassius</taxon>
    </lineage>
</organism>
<dbReference type="EMBL" id="CAJQZP010001153">
    <property type="protein sequence ID" value="CAG5023700.1"/>
    <property type="molecule type" value="Genomic_DNA"/>
</dbReference>
<proteinExistence type="predicted"/>
<dbReference type="AlphaFoldDB" id="A0A8S3XJD1"/>
<keyword evidence="4" id="KW-1185">Reference proteome</keyword>
<feature type="region of interest" description="Disordered" evidence="1">
    <location>
        <begin position="66"/>
        <end position="85"/>
    </location>
</feature>
<dbReference type="OrthoDB" id="7490932at2759"/>
<keyword evidence="2" id="KW-1133">Transmembrane helix</keyword>
<evidence type="ECO:0000313" key="4">
    <source>
        <dbReference type="Proteomes" id="UP000691718"/>
    </source>
</evidence>
<reference evidence="3" key="1">
    <citation type="submission" date="2021-04" db="EMBL/GenBank/DDBJ databases">
        <authorList>
            <person name="Tunstrom K."/>
        </authorList>
    </citation>
    <scope>NUCLEOTIDE SEQUENCE</scope>
</reference>
<evidence type="ECO:0000313" key="3">
    <source>
        <dbReference type="EMBL" id="CAG5023700.1"/>
    </source>
</evidence>
<keyword evidence="2" id="KW-0812">Transmembrane</keyword>
<evidence type="ECO:0000256" key="2">
    <source>
        <dbReference type="SAM" id="Phobius"/>
    </source>
</evidence>
<feature type="region of interest" description="Disordered" evidence="1">
    <location>
        <begin position="102"/>
        <end position="125"/>
    </location>
</feature>